<evidence type="ECO:0000313" key="1">
    <source>
        <dbReference type="EMBL" id="PMP26569.1"/>
    </source>
</evidence>
<comment type="caution">
    <text evidence="1">The sequence shown here is derived from an EMBL/GenBank/DDBJ whole genome shotgun (WGS) entry which is preliminary data.</text>
</comment>
<accession>A0A7Z1MGM0</accession>
<organism evidence="1">
    <name type="scientific">Vibrio cyclitrophicus</name>
    <dbReference type="NCBI Taxonomy" id="47951"/>
    <lineage>
        <taxon>Bacteria</taxon>
        <taxon>Pseudomonadati</taxon>
        <taxon>Pseudomonadota</taxon>
        <taxon>Gammaproteobacteria</taxon>
        <taxon>Vibrionales</taxon>
        <taxon>Vibrionaceae</taxon>
        <taxon>Vibrio</taxon>
    </lineage>
</organism>
<sequence length="282" mass="30585">MSDFTAIGQLVTEARNLLDSIKGGAIRTMQTQFDALKKVITTDGAKVVSDVDSLGRSKLQQLDSELARVKQGVDIQTLGGQGRYVTEITVNGDKDTFYPVCFTLPTGDETEIQVFRHYSWNSKNSGAQASDFDTTHVASALVVLKGQASPWSGDANYLRTVVNYQRYRQAVANVAFSAYCLTEKKDPSGPDTGYNKAGLGYLARSYSGFMLRGGKLKYQIISNKPIKFSLLDDGDIIGSSSASNTNVNWVAKTVPLASVETGDSSNKHSTTYIGYKKPEVSA</sequence>
<gene>
    <name evidence="1" type="ORF">BCS90_23155</name>
</gene>
<proteinExistence type="predicted"/>
<dbReference type="RefSeq" id="WP_154723924.1">
    <property type="nucleotide sequence ID" value="NZ_CP170589.1"/>
</dbReference>
<reference evidence="1" key="1">
    <citation type="submission" date="2016-07" db="EMBL/GenBank/DDBJ databases">
        <authorList>
            <person name="Kauffman K."/>
            <person name="Arevalo P."/>
            <person name="Polz M.F."/>
        </authorList>
    </citation>
    <scope>NUCLEOTIDE SEQUENCE</scope>
    <source>
        <strain evidence="1">10N.222.46.E12</strain>
    </source>
</reference>
<dbReference type="EMBL" id="MDBS01000046">
    <property type="protein sequence ID" value="PMP26569.1"/>
    <property type="molecule type" value="Genomic_DNA"/>
</dbReference>
<evidence type="ECO:0008006" key="2">
    <source>
        <dbReference type="Google" id="ProtNLM"/>
    </source>
</evidence>
<dbReference type="AlphaFoldDB" id="A0A7Z1MGM0"/>
<protein>
    <recommendedName>
        <fullName evidence="2">Phage tail protein</fullName>
    </recommendedName>
</protein>
<name>A0A7Z1MGM0_9VIBR</name>
<reference evidence="1" key="2">
    <citation type="journal article" date="2018" name="Nature">
        <title>A major lineage of non-tailed dsDNA viruses as unrecognized killers of marine bacteria.</title>
        <authorList>
            <person name="Kauffman K.M."/>
            <person name="Hussain F.A."/>
            <person name="Yang J."/>
            <person name="Arevalo P."/>
            <person name="Brown J.M."/>
            <person name="Chang W.K."/>
            <person name="VanInsberghe D."/>
            <person name="Elsherbini J."/>
            <person name="Sharma R.S."/>
            <person name="Cutler M.B."/>
            <person name="Kelly L."/>
            <person name="Polz M.F."/>
        </authorList>
    </citation>
    <scope>NUCLEOTIDE SEQUENCE</scope>
    <source>
        <strain evidence="1">10N.222.46.E12</strain>
    </source>
</reference>